<proteinExistence type="predicted"/>
<name>A0ABM8HFD1_9MICO</name>
<keyword evidence="1" id="KW-1133">Transmembrane helix</keyword>
<protein>
    <submittedName>
        <fullName evidence="2">Uncharacterized protein</fullName>
    </submittedName>
</protein>
<dbReference type="EMBL" id="AP027735">
    <property type="protein sequence ID" value="BDZ59650.1"/>
    <property type="molecule type" value="Genomic_DNA"/>
</dbReference>
<organism evidence="2">
    <name type="scientific">Barrientosiimonas endolithica</name>
    <dbReference type="NCBI Taxonomy" id="1535208"/>
    <lineage>
        <taxon>Bacteria</taxon>
        <taxon>Bacillati</taxon>
        <taxon>Actinomycetota</taxon>
        <taxon>Actinomycetes</taxon>
        <taxon>Micrococcales</taxon>
        <taxon>Dermacoccaceae</taxon>
        <taxon>Barrientosiimonas</taxon>
    </lineage>
</organism>
<accession>A0ABM8HFD1</accession>
<feature type="transmembrane region" description="Helical" evidence="1">
    <location>
        <begin position="6"/>
        <end position="24"/>
    </location>
</feature>
<keyword evidence="1" id="KW-0472">Membrane</keyword>
<evidence type="ECO:0000313" key="2">
    <source>
        <dbReference type="EMBL" id="BDZ59650.1"/>
    </source>
</evidence>
<reference evidence="2" key="1">
    <citation type="journal article" date="2014" name="Int. J. Syst. Evol. Microbiol.">
        <title>Complete genome of a new Firmicutes species belonging to the dominant human colonic microbiota ('Ruminococcus bicirculans') reveals two chromosomes and a selective capacity to utilize plant glucans.</title>
        <authorList>
            <consortium name="NISC Comparative Sequencing Program"/>
            <person name="Wegmann U."/>
            <person name="Louis P."/>
            <person name="Goesmann A."/>
            <person name="Henrissat B."/>
            <person name="Duncan S.H."/>
            <person name="Flint H.J."/>
        </authorList>
    </citation>
    <scope>NUCLEOTIDE SEQUENCE</scope>
    <source>
        <strain evidence="2">NBRC 110608</strain>
    </source>
</reference>
<evidence type="ECO:0000256" key="1">
    <source>
        <dbReference type="SAM" id="Phobius"/>
    </source>
</evidence>
<keyword evidence="1" id="KW-0812">Transmembrane</keyword>
<dbReference type="RefSeq" id="WP_433997016.1">
    <property type="nucleotide sequence ID" value="NZ_AP027735.1"/>
</dbReference>
<dbReference type="Pfam" id="PF14019">
    <property type="entry name" value="DUF4235"/>
    <property type="match status" value="1"/>
</dbReference>
<dbReference type="InterPro" id="IPR025329">
    <property type="entry name" value="DUF4235"/>
</dbReference>
<gene>
    <name evidence="2" type="ORF">GCM10025872_33070</name>
</gene>
<reference evidence="2" key="2">
    <citation type="submission" date="2023-02" db="EMBL/GenBank/DDBJ databases">
        <authorList>
            <person name="Sun Q."/>
            <person name="Mori K."/>
        </authorList>
    </citation>
    <scope>NUCLEOTIDE SEQUENCE</scope>
    <source>
        <strain evidence="2">NBRC 110608</strain>
    </source>
</reference>
<sequence length="54" mass="5699">MSWKEAAVFAIVSGAIMGVARMVAQKQAAHFYTKSAGHPPEALKADLQGKAKAK</sequence>